<evidence type="ECO:0008006" key="8">
    <source>
        <dbReference type="Google" id="ProtNLM"/>
    </source>
</evidence>
<evidence type="ECO:0000313" key="7">
    <source>
        <dbReference type="Proteomes" id="UP000263833"/>
    </source>
</evidence>
<dbReference type="RefSeq" id="WP_115549994.1">
    <property type="nucleotide sequence ID" value="NZ_QRGP01000002.1"/>
</dbReference>
<evidence type="ECO:0000256" key="2">
    <source>
        <dbReference type="ARBA" id="ARBA00022692"/>
    </source>
</evidence>
<keyword evidence="4 5" id="KW-0472">Membrane</keyword>
<keyword evidence="2 5" id="KW-0812">Transmembrane</keyword>
<dbReference type="InterPro" id="IPR032808">
    <property type="entry name" value="DoxX"/>
</dbReference>
<dbReference type="OrthoDB" id="8856615at2"/>
<organism evidence="6 7">
    <name type="scientific">Sphingorhabdus pulchriflava</name>
    <dbReference type="NCBI Taxonomy" id="2292257"/>
    <lineage>
        <taxon>Bacteria</taxon>
        <taxon>Pseudomonadati</taxon>
        <taxon>Pseudomonadota</taxon>
        <taxon>Alphaproteobacteria</taxon>
        <taxon>Sphingomonadales</taxon>
        <taxon>Sphingomonadaceae</taxon>
        <taxon>Sphingorhabdus</taxon>
    </lineage>
</organism>
<evidence type="ECO:0000313" key="6">
    <source>
        <dbReference type="EMBL" id="RDV02890.1"/>
    </source>
</evidence>
<sequence>MIRTALRVLLALFYAFAGVAHLRNPEVFLAITPDWVPYPAEVVALTGVAELAGAAGLLIPRNWIGWARPAAGIGLALYAIGVWPANFNHAFSNIAMGGETQSWWYHGPRLAAQPLIIWLALWVGEVTEWPFRKRG</sequence>
<gene>
    <name evidence="6" type="ORF">DXH95_13295</name>
</gene>
<dbReference type="EMBL" id="QRGP01000002">
    <property type="protein sequence ID" value="RDV02890.1"/>
    <property type="molecule type" value="Genomic_DNA"/>
</dbReference>
<evidence type="ECO:0000256" key="4">
    <source>
        <dbReference type="ARBA" id="ARBA00023136"/>
    </source>
</evidence>
<feature type="transmembrane region" description="Helical" evidence="5">
    <location>
        <begin position="66"/>
        <end position="83"/>
    </location>
</feature>
<dbReference type="PANTHER" id="PTHR36974:SF1">
    <property type="entry name" value="DOXX FAMILY MEMBRANE PROTEIN"/>
    <property type="match status" value="1"/>
</dbReference>
<proteinExistence type="predicted"/>
<dbReference type="Pfam" id="PF13564">
    <property type="entry name" value="DoxX_2"/>
    <property type="match status" value="1"/>
</dbReference>
<evidence type="ECO:0000256" key="1">
    <source>
        <dbReference type="ARBA" id="ARBA00004141"/>
    </source>
</evidence>
<keyword evidence="3 5" id="KW-1133">Transmembrane helix</keyword>
<feature type="transmembrane region" description="Helical" evidence="5">
    <location>
        <begin position="38"/>
        <end position="59"/>
    </location>
</feature>
<dbReference type="GO" id="GO:0016020">
    <property type="term" value="C:membrane"/>
    <property type="evidence" value="ECO:0007669"/>
    <property type="project" value="UniProtKB-SubCell"/>
</dbReference>
<accession>A0A371B5P0</accession>
<comment type="subcellular location">
    <subcellularLocation>
        <location evidence="1">Membrane</location>
        <topology evidence="1">Multi-pass membrane protein</topology>
    </subcellularLocation>
</comment>
<dbReference type="Proteomes" id="UP000263833">
    <property type="component" value="Unassembled WGS sequence"/>
</dbReference>
<dbReference type="AlphaFoldDB" id="A0A371B5P0"/>
<keyword evidence="7" id="KW-1185">Reference proteome</keyword>
<evidence type="ECO:0000256" key="3">
    <source>
        <dbReference type="ARBA" id="ARBA00022989"/>
    </source>
</evidence>
<comment type="caution">
    <text evidence="6">The sequence shown here is derived from an EMBL/GenBank/DDBJ whole genome shotgun (WGS) entry which is preliminary data.</text>
</comment>
<protein>
    <recommendedName>
        <fullName evidence="8">DoxX family membrane protein</fullName>
    </recommendedName>
</protein>
<name>A0A371B5P0_9SPHN</name>
<reference evidence="7" key="1">
    <citation type="submission" date="2018-08" db="EMBL/GenBank/DDBJ databases">
        <authorList>
            <person name="Kim S.-J."/>
            <person name="Jung G.-Y."/>
        </authorList>
    </citation>
    <scope>NUCLEOTIDE SEQUENCE [LARGE SCALE GENOMIC DNA]</scope>
    <source>
        <strain evidence="7">GY_G</strain>
    </source>
</reference>
<dbReference type="PANTHER" id="PTHR36974">
    <property type="entry name" value="MEMBRANE PROTEIN-RELATED"/>
    <property type="match status" value="1"/>
</dbReference>
<evidence type="ECO:0000256" key="5">
    <source>
        <dbReference type="SAM" id="Phobius"/>
    </source>
</evidence>